<dbReference type="InterPro" id="IPR035911">
    <property type="entry name" value="MurE/MurF_N"/>
</dbReference>
<keyword evidence="6 10" id="KW-0133">Cell shape</keyword>
<gene>
    <name evidence="10" type="primary">murF</name>
    <name evidence="15" type="ORF">DWX38_15945</name>
</gene>
<evidence type="ECO:0000259" key="12">
    <source>
        <dbReference type="Pfam" id="PF01225"/>
    </source>
</evidence>
<dbReference type="SUPFAM" id="SSF53244">
    <property type="entry name" value="MurD-like peptide ligases, peptide-binding domain"/>
    <property type="match status" value="1"/>
</dbReference>
<dbReference type="Gene3D" id="3.90.190.20">
    <property type="entry name" value="Mur ligase, C-terminal domain"/>
    <property type="match status" value="1"/>
</dbReference>
<proteinExistence type="inferred from homology"/>
<dbReference type="SUPFAM" id="SSF63418">
    <property type="entry name" value="MurE/MurF N-terminal domain"/>
    <property type="match status" value="1"/>
</dbReference>
<dbReference type="SUPFAM" id="SSF53623">
    <property type="entry name" value="MurD-like peptide ligases, catalytic domain"/>
    <property type="match status" value="1"/>
</dbReference>
<evidence type="ECO:0000259" key="13">
    <source>
        <dbReference type="Pfam" id="PF02875"/>
    </source>
</evidence>
<dbReference type="PANTHER" id="PTHR43024:SF1">
    <property type="entry name" value="UDP-N-ACETYLMURAMOYL-TRIPEPTIDE--D-ALANYL-D-ALANINE LIGASE"/>
    <property type="match status" value="1"/>
</dbReference>
<dbReference type="RefSeq" id="WP_118469228.1">
    <property type="nucleotide sequence ID" value="NZ_CABIZW010000006.1"/>
</dbReference>
<comment type="pathway">
    <text evidence="10 11">Cell wall biogenesis; peptidoglycan biosynthesis.</text>
</comment>
<evidence type="ECO:0000256" key="5">
    <source>
        <dbReference type="ARBA" id="ARBA00022840"/>
    </source>
</evidence>
<evidence type="ECO:0000256" key="9">
    <source>
        <dbReference type="ARBA" id="ARBA00023316"/>
    </source>
</evidence>
<evidence type="ECO:0000313" key="15">
    <source>
        <dbReference type="EMBL" id="RGT29071.1"/>
    </source>
</evidence>
<comment type="function">
    <text evidence="10 11">Involved in cell wall formation. Catalyzes the final step in the synthesis of UDP-N-acetylmuramoyl-pentapeptide, the precursor of murein.</text>
</comment>
<dbReference type="EC" id="6.3.2.10" evidence="10 11"/>
<dbReference type="UniPathway" id="UPA00219"/>
<dbReference type="GO" id="GO:0008766">
    <property type="term" value="F:UDP-N-acetylmuramoylalanyl-D-glutamyl-2,6-diaminopimelate-D-alanyl-D-alanine ligase activity"/>
    <property type="evidence" value="ECO:0007669"/>
    <property type="project" value="RHEA"/>
</dbReference>
<dbReference type="Pfam" id="PF01225">
    <property type="entry name" value="Mur_ligase"/>
    <property type="match status" value="1"/>
</dbReference>
<keyword evidence="2 10" id="KW-0436">Ligase</keyword>
<evidence type="ECO:0000256" key="4">
    <source>
        <dbReference type="ARBA" id="ARBA00022741"/>
    </source>
</evidence>
<dbReference type="InterPro" id="IPR004101">
    <property type="entry name" value="Mur_ligase_C"/>
</dbReference>
<sequence>MDITALYQIFLSCTGVTTDSRNCPEGSLFIALKGDTFNGNAFAAKALETGSAYAVVDEAAYVPAGDTHYILVDNCLCTLQQLANYHRRQLGTRIIGITGTNGKTTTKELISAVLSQKYNILYTLGNLNNPIGVPLTLLRLKAEHELGVVEMGASHPGDIKELVEIAEPDYGIITNVGKAHLEGFGSFEGVIRTKGELYDYLRRQGNSTIFIHQDNPYLTQIAWGLNPVTYGEEDNLYINGHVTGNSPYLTFEWKAGKAGERHEVQTQLIGDYNFPNALAAITIGHFFGVEAAKIDKALHEYEPRNNRSQLKKTADNTLIIDAYNANPTSMLAAISNFHNMQAGGKMLILGDMRELGKDSPGEHQKIVDCLEEYGFKDVALVGELFAATRHTYPTYPDAPALIAELQKNKPCGKTILIKGSNGIKLNTVVDYL</sequence>
<comment type="catalytic activity">
    <reaction evidence="10 11">
        <text>D-alanyl-D-alanine + UDP-N-acetyl-alpha-D-muramoyl-L-alanyl-gamma-D-glutamyl-meso-2,6-diaminopimelate + ATP = UDP-N-acetyl-alpha-D-muramoyl-L-alanyl-gamma-D-glutamyl-meso-2,6-diaminopimeloyl-D-alanyl-D-alanine + ADP + phosphate + H(+)</text>
        <dbReference type="Rhea" id="RHEA:28374"/>
        <dbReference type="ChEBI" id="CHEBI:15378"/>
        <dbReference type="ChEBI" id="CHEBI:30616"/>
        <dbReference type="ChEBI" id="CHEBI:43474"/>
        <dbReference type="ChEBI" id="CHEBI:57822"/>
        <dbReference type="ChEBI" id="CHEBI:61386"/>
        <dbReference type="ChEBI" id="CHEBI:83905"/>
        <dbReference type="ChEBI" id="CHEBI:456216"/>
        <dbReference type="EC" id="6.3.2.10"/>
    </reaction>
</comment>
<evidence type="ECO:0000256" key="6">
    <source>
        <dbReference type="ARBA" id="ARBA00022960"/>
    </source>
</evidence>
<reference evidence="15 16" key="1">
    <citation type="submission" date="2018-08" db="EMBL/GenBank/DDBJ databases">
        <title>A genome reference for cultivated species of the human gut microbiota.</title>
        <authorList>
            <person name="Zou Y."/>
            <person name="Xue W."/>
            <person name="Luo G."/>
        </authorList>
    </citation>
    <scope>NUCLEOTIDE SEQUENCE [LARGE SCALE GENOMIC DNA]</scope>
    <source>
        <strain evidence="15 16">AF19-1AC</strain>
    </source>
</reference>
<dbReference type="GO" id="GO:0051301">
    <property type="term" value="P:cell division"/>
    <property type="evidence" value="ECO:0007669"/>
    <property type="project" value="UniProtKB-KW"/>
</dbReference>
<name>A0A412MX32_9BACE</name>
<dbReference type="InterPro" id="IPR051046">
    <property type="entry name" value="MurCDEF_CellWall_CoF430Synth"/>
</dbReference>
<dbReference type="GO" id="GO:0008360">
    <property type="term" value="P:regulation of cell shape"/>
    <property type="evidence" value="ECO:0007669"/>
    <property type="project" value="UniProtKB-KW"/>
</dbReference>
<dbReference type="Pfam" id="PF08245">
    <property type="entry name" value="Mur_ligase_M"/>
    <property type="match status" value="1"/>
</dbReference>
<evidence type="ECO:0000259" key="14">
    <source>
        <dbReference type="Pfam" id="PF08245"/>
    </source>
</evidence>
<dbReference type="Gene3D" id="3.40.1190.10">
    <property type="entry name" value="Mur-like, catalytic domain"/>
    <property type="match status" value="1"/>
</dbReference>
<organism evidence="15 16">
    <name type="scientific">Bacteroides clarus</name>
    <dbReference type="NCBI Taxonomy" id="626929"/>
    <lineage>
        <taxon>Bacteria</taxon>
        <taxon>Pseudomonadati</taxon>
        <taxon>Bacteroidota</taxon>
        <taxon>Bacteroidia</taxon>
        <taxon>Bacteroidales</taxon>
        <taxon>Bacteroidaceae</taxon>
        <taxon>Bacteroides</taxon>
    </lineage>
</organism>
<evidence type="ECO:0000256" key="3">
    <source>
        <dbReference type="ARBA" id="ARBA00022618"/>
    </source>
</evidence>
<keyword evidence="3 10" id="KW-0132">Cell division</keyword>
<dbReference type="Proteomes" id="UP000285159">
    <property type="component" value="Unassembled WGS sequence"/>
</dbReference>
<dbReference type="InterPro" id="IPR000713">
    <property type="entry name" value="Mur_ligase_N"/>
</dbReference>
<dbReference type="GO" id="GO:0005524">
    <property type="term" value="F:ATP binding"/>
    <property type="evidence" value="ECO:0007669"/>
    <property type="project" value="UniProtKB-UniRule"/>
</dbReference>
<evidence type="ECO:0000256" key="1">
    <source>
        <dbReference type="ARBA" id="ARBA00022490"/>
    </source>
</evidence>
<keyword evidence="9 10" id="KW-0961">Cell wall biogenesis/degradation</keyword>
<dbReference type="GO" id="GO:0071555">
    <property type="term" value="P:cell wall organization"/>
    <property type="evidence" value="ECO:0007669"/>
    <property type="project" value="UniProtKB-KW"/>
</dbReference>
<dbReference type="AlphaFoldDB" id="A0A412MX32"/>
<keyword evidence="8 10" id="KW-0131">Cell cycle</keyword>
<dbReference type="Pfam" id="PF02875">
    <property type="entry name" value="Mur_ligase_C"/>
    <property type="match status" value="1"/>
</dbReference>
<feature type="binding site" evidence="10">
    <location>
        <begin position="99"/>
        <end position="105"/>
    </location>
    <ligand>
        <name>ATP</name>
        <dbReference type="ChEBI" id="CHEBI:30616"/>
    </ligand>
</feature>
<dbReference type="InterPro" id="IPR036565">
    <property type="entry name" value="Mur-like_cat_sf"/>
</dbReference>
<feature type="domain" description="Mur ligase N-terminal catalytic" evidence="12">
    <location>
        <begin position="14"/>
        <end position="85"/>
    </location>
</feature>
<comment type="subcellular location">
    <subcellularLocation>
        <location evidence="10 11">Cytoplasm</location>
    </subcellularLocation>
</comment>
<dbReference type="EMBL" id="QRWP01000020">
    <property type="protein sequence ID" value="RGT29071.1"/>
    <property type="molecule type" value="Genomic_DNA"/>
</dbReference>
<accession>A0A412MX32</accession>
<dbReference type="HAMAP" id="MF_02019">
    <property type="entry name" value="MurF"/>
    <property type="match status" value="1"/>
</dbReference>
<evidence type="ECO:0000313" key="16">
    <source>
        <dbReference type="Proteomes" id="UP000285159"/>
    </source>
</evidence>
<feature type="domain" description="Mur ligase C-terminal" evidence="13">
    <location>
        <begin position="307"/>
        <end position="420"/>
    </location>
</feature>
<evidence type="ECO:0000256" key="11">
    <source>
        <dbReference type="RuleBase" id="RU004136"/>
    </source>
</evidence>
<dbReference type="Gene3D" id="3.40.1390.10">
    <property type="entry name" value="MurE/MurF, N-terminal domain"/>
    <property type="match status" value="1"/>
</dbReference>
<comment type="caution">
    <text evidence="15">The sequence shown here is derived from an EMBL/GenBank/DDBJ whole genome shotgun (WGS) entry which is preliminary data.</text>
</comment>
<keyword evidence="5 10" id="KW-0067">ATP-binding</keyword>
<comment type="similarity">
    <text evidence="10">Belongs to the MurCDEF family. MurF subfamily.</text>
</comment>
<dbReference type="InterPro" id="IPR013221">
    <property type="entry name" value="Mur_ligase_cen"/>
</dbReference>
<dbReference type="GO" id="GO:0047480">
    <property type="term" value="F:UDP-N-acetylmuramoyl-tripeptide-D-alanyl-D-alanine ligase activity"/>
    <property type="evidence" value="ECO:0007669"/>
    <property type="project" value="UniProtKB-UniRule"/>
</dbReference>
<keyword evidence="4 10" id="KW-0547">Nucleotide-binding</keyword>
<dbReference type="InterPro" id="IPR005863">
    <property type="entry name" value="UDP-N-AcMur_synth"/>
</dbReference>
<dbReference type="GO" id="GO:0005737">
    <property type="term" value="C:cytoplasm"/>
    <property type="evidence" value="ECO:0007669"/>
    <property type="project" value="UniProtKB-SubCell"/>
</dbReference>
<dbReference type="InterPro" id="IPR036615">
    <property type="entry name" value="Mur_ligase_C_dom_sf"/>
</dbReference>
<evidence type="ECO:0000256" key="10">
    <source>
        <dbReference type="HAMAP-Rule" id="MF_02019"/>
    </source>
</evidence>
<evidence type="ECO:0000256" key="8">
    <source>
        <dbReference type="ARBA" id="ARBA00023306"/>
    </source>
</evidence>
<dbReference type="GO" id="GO:0009252">
    <property type="term" value="P:peptidoglycan biosynthetic process"/>
    <property type="evidence" value="ECO:0007669"/>
    <property type="project" value="UniProtKB-UniRule"/>
</dbReference>
<evidence type="ECO:0000256" key="2">
    <source>
        <dbReference type="ARBA" id="ARBA00022598"/>
    </source>
</evidence>
<protein>
    <recommendedName>
        <fullName evidence="10 11">UDP-N-acetylmuramoyl-tripeptide--D-alanyl-D-alanine ligase</fullName>
        <ecNumber evidence="10 11">6.3.2.10</ecNumber>
    </recommendedName>
    <alternativeName>
        <fullName evidence="10">D-alanyl-D-alanine-adding enzyme</fullName>
    </alternativeName>
</protein>
<evidence type="ECO:0000256" key="7">
    <source>
        <dbReference type="ARBA" id="ARBA00022984"/>
    </source>
</evidence>
<dbReference type="NCBIfam" id="TIGR01143">
    <property type="entry name" value="murF"/>
    <property type="match status" value="1"/>
</dbReference>
<feature type="domain" description="Mur ligase central" evidence="14">
    <location>
        <begin position="97"/>
        <end position="283"/>
    </location>
</feature>
<keyword evidence="7 10" id="KW-0573">Peptidoglycan synthesis</keyword>
<keyword evidence="1 10" id="KW-0963">Cytoplasm</keyword>
<dbReference type="PANTHER" id="PTHR43024">
    <property type="entry name" value="UDP-N-ACETYLMURAMOYL-TRIPEPTIDE--D-ALANYL-D-ALANINE LIGASE"/>
    <property type="match status" value="1"/>
</dbReference>